<dbReference type="EMBL" id="LAZR01018059">
    <property type="protein sequence ID" value="KKL97878.1"/>
    <property type="molecule type" value="Genomic_DNA"/>
</dbReference>
<sequence length="101" mass="11233">MSDQTLETIQALIAEGFQPPFHVATVNQGGMIFERYDVVGIERSPTEHSHQIKAAELSDHMADLFTGEPVVHQLWTDSRGAGRYVRDGKFVGAEWPTPNPN</sequence>
<accession>A0A0F9GGM6</accession>
<protein>
    <submittedName>
        <fullName evidence="1">Uncharacterized protein</fullName>
    </submittedName>
</protein>
<comment type="caution">
    <text evidence="1">The sequence shown here is derived from an EMBL/GenBank/DDBJ whole genome shotgun (WGS) entry which is preliminary data.</text>
</comment>
<evidence type="ECO:0000313" key="1">
    <source>
        <dbReference type="EMBL" id="KKL97878.1"/>
    </source>
</evidence>
<dbReference type="AlphaFoldDB" id="A0A0F9GGM6"/>
<reference evidence="1" key="1">
    <citation type="journal article" date="2015" name="Nature">
        <title>Complex archaea that bridge the gap between prokaryotes and eukaryotes.</title>
        <authorList>
            <person name="Spang A."/>
            <person name="Saw J.H."/>
            <person name="Jorgensen S.L."/>
            <person name="Zaremba-Niedzwiedzka K."/>
            <person name="Martijn J."/>
            <person name="Lind A.E."/>
            <person name="van Eijk R."/>
            <person name="Schleper C."/>
            <person name="Guy L."/>
            <person name="Ettema T.J."/>
        </authorList>
    </citation>
    <scope>NUCLEOTIDE SEQUENCE</scope>
</reference>
<gene>
    <name evidence="1" type="ORF">LCGC14_1830040</name>
</gene>
<name>A0A0F9GGM6_9ZZZZ</name>
<proteinExistence type="predicted"/>
<organism evidence="1">
    <name type="scientific">marine sediment metagenome</name>
    <dbReference type="NCBI Taxonomy" id="412755"/>
    <lineage>
        <taxon>unclassified sequences</taxon>
        <taxon>metagenomes</taxon>
        <taxon>ecological metagenomes</taxon>
    </lineage>
</organism>